<comment type="caution">
    <text evidence="1">The sequence shown here is derived from an EMBL/GenBank/DDBJ whole genome shotgun (WGS) entry which is preliminary data.</text>
</comment>
<dbReference type="eggNOG" id="COG1302">
    <property type="taxonomic scope" value="Bacteria"/>
</dbReference>
<dbReference type="NCBIfam" id="NF033218">
    <property type="entry name" value="anchor_AmaP"/>
    <property type="match status" value="1"/>
</dbReference>
<evidence type="ECO:0000313" key="1">
    <source>
        <dbReference type="EMBL" id="EEG78328.1"/>
    </source>
</evidence>
<accession>C0GE34</accession>
<evidence type="ECO:0008006" key="3">
    <source>
        <dbReference type="Google" id="ProtNLM"/>
    </source>
</evidence>
<dbReference type="AlphaFoldDB" id="C0GE34"/>
<organism evidence="1 2">
    <name type="scientific">Dethiobacter alkaliphilus AHT 1</name>
    <dbReference type="NCBI Taxonomy" id="555088"/>
    <lineage>
        <taxon>Bacteria</taxon>
        <taxon>Bacillati</taxon>
        <taxon>Bacillota</taxon>
        <taxon>Dethiobacteria</taxon>
        <taxon>Dethiobacterales</taxon>
        <taxon>Dethiobacteraceae</taxon>
        <taxon>Dethiobacter</taxon>
    </lineage>
</organism>
<evidence type="ECO:0000313" key="2">
    <source>
        <dbReference type="Proteomes" id="UP000006443"/>
    </source>
</evidence>
<protein>
    <recommendedName>
        <fullName evidence="3">Alkaline shock response membrane anchor protein AmaP</fullName>
    </recommendedName>
</protein>
<sequence>MSARERLYLVVLALVVGAASISLGAIATAYLSLNALRTSLELVHGNLAYVALAVFGLILAVAILVMSMRRGECVETILQQGPLGEVRICFKALENLVLKAAREIKGVRETKTRLVYNENGLIVFLRAVTYPDQNIPQVTAELQAAVKEYVEETTGTNVAEIRVMIENVVTDAVKPAR</sequence>
<name>C0GE34_DETAL</name>
<gene>
    <name evidence="1" type="ORF">DealDRAFT_0743</name>
</gene>
<reference evidence="1 2" key="1">
    <citation type="submission" date="2009-02" db="EMBL/GenBank/DDBJ databases">
        <title>Sequencing of the draft genome and assembly of Dethiobacter alkaliphilus AHT 1.</title>
        <authorList>
            <consortium name="US DOE Joint Genome Institute (JGI-PGF)"/>
            <person name="Lucas S."/>
            <person name="Copeland A."/>
            <person name="Lapidus A."/>
            <person name="Glavina del Rio T."/>
            <person name="Dalin E."/>
            <person name="Tice H."/>
            <person name="Bruce D."/>
            <person name="Goodwin L."/>
            <person name="Pitluck S."/>
            <person name="Larimer F."/>
            <person name="Land M.L."/>
            <person name="Hauser L."/>
            <person name="Muyzer G."/>
        </authorList>
    </citation>
    <scope>NUCLEOTIDE SEQUENCE [LARGE SCALE GENOMIC DNA]</scope>
    <source>
        <strain evidence="1 2">AHT 1</strain>
    </source>
</reference>
<dbReference type="OrthoDB" id="1679795at2"/>
<dbReference type="EMBL" id="ACJM01000003">
    <property type="protein sequence ID" value="EEG78328.1"/>
    <property type="molecule type" value="Genomic_DNA"/>
</dbReference>
<dbReference type="STRING" id="555088.DealDRAFT_0743"/>
<proteinExistence type="predicted"/>
<dbReference type="Proteomes" id="UP000006443">
    <property type="component" value="Unassembled WGS sequence"/>
</dbReference>
<keyword evidence="2" id="KW-1185">Reference proteome</keyword>
<dbReference type="RefSeq" id="WP_008514986.1">
    <property type="nucleotide sequence ID" value="NZ_ACJM01000003.1"/>
</dbReference>